<proteinExistence type="predicted"/>
<dbReference type="Gene3D" id="3.40.630.30">
    <property type="match status" value="1"/>
</dbReference>
<dbReference type="InterPro" id="IPR014729">
    <property type="entry name" value="Rossmann-like_a/b/a_fold"/>
</dbReference>
<evidence type="ECO:0000256" key="1">
    <source>
        <dbReference type="ARBA" id="ARBA00022741"/>
    </source>
</evidence>
<dbReference type="GO" id="GO:0016747">
    <property type="term" value="F:acyltransferase activity, transferring groups other than amino-acyl groups"/>
    <property type="evidence" value="ECO:0007669"/>
    <property type="project" value="InterPro"/>
</dbReference>
<sequence length="351" mass="39413">MSEYSIGKVFTSDKTTYQAIDQLLEQEGIRRDNNLDYTCAMYNNDDEVIATGSCFSNTLRCLAVSNQYQGEGLMNQIVTHLINEQFERGNSHIFLYTKTSTSQFFASLGFHEIARIEGKISFMENQRTGFANYLANLTACSPVPLATQRVAAIVMNANPFTLGHLYLVEKAASENDLVHLFIVSEDKSLVPFAVRKQLVEQGVAHLNNVICHESGSYIISSATFPSYFQENDNTVIESNAMLDLQIFTRIATALGIQRRYVGDEPFSRVTNIYNQIMQDKLPEQGIECVIVPRKGVNEQIISASAVRELIKNGDFTTMKQMVPTSTYQFFTSEAAKPVIARIQATDNVRHY</sequence>
<gene>
    <name evidence="5" type="primary">citC</name>
    <name evidence="5" type="ORF">OQ257_01595</name>
</gene>
<dbReference type="Proteomes" id="UP001142444">
    <property type="component" value="Unassembled WGS sequence"/>
</dbReference>
<dbReference type="NCBIfam" id="TIGR00124">
    <property type="entry name" value="cit_ly_ligase"/>
    <property type="match status" value="1"/>
</dbReference>
<dbReference type="Pfam" id="PF08218">
    <property type="entry name" value="Citrate_ly_lig"/>
    <property type="match status" value="1"/>
</dbReference>
<dbReference type="GO" id="GO:0008771">
    <property type="term" value="F:[citrate (pro-3S)-lyase] ligase activity"/>
    <property type="evidence" value="ECO:0007669"/>
    <property type="project" value="UniProtKB-EC"/>
</dbReference>
<evidence type="ECO:0000259" key="4">
    <source>
        <dbReference type="PROSITE" id="PS51186"/>
    </source>
</evidence>
<evidence type="ECO:0000313" key="5">
    <source>
        <dbReference type="EMBL" id="MDE8033865.1"/>
    </source>
</evidence>
<evidence type="ECO:0000313" key="6">
    <source>
        <dbReference type="Proteomes" id="UP001142444"/>
    </source>
</evidence>
<dbReference type="PANTHER" id="PTHR40599:SF1">
    <property type="entry name" value="[CITRATE [PRO-3S]-LYASE] LIGASE"/>
    <property type="match status" value="1"/>
</dbReference>
<dbReference type="PANTHER" id="PTHR40599">
    <property type="entry name" value="[CITRATE [PRO-3S]-LYASE] LIGASE"/>
    <property type="match status" value="1"/>
</dbReference>
<dbReference type="SUPFAM" id="SSF52374">
    <property type="entry name" value="Nucleotidylyl transferase"/>
    <property type="match status" value="1"/>
</dbReference>
<accession>A0A9X4G403</accession>
<feature type="domain" description="N-acetyltransferase" evidence="4">
    <location>
        <begin position="1"/>
        <end position="128"/>
    </location>
</feature>
<organism evidence="5 6">
    <name type="scientific">Actinobacillus equuli subsp. equuli</name>
    <dbReference type="NCBI Taxonomy" id="202947"/>
    <lineage>
        <taxon>Bacteria</taxon>
        <taxon>Pseudomonadati</taxon>
        <taxon>Pseudomonadota</taxon>
        <taxon>Gammaproteobacteria</taxon>
        <taxon>Pasteurellales</taxon>
        <taxon>Pasteurellaceae</taxon>
        <taxon>Actinobacillus</taxon>
    </lineage>
</organism>
<dbReference type="AlphaFoldDB" id="A0A9X4G403"/>
<dbReference type="InterPro" id="IPR005216">
    <property type="entry name" value="Citrate_lyase_ligase"/>
</dbReference>
<keyword evidence="1 3" id="KW-0547">Nucleotide-binding</keyword>
<dbReference type="EC" id="6.2.1.22" evidence="3"/>
<protein>
    <recommendedName>
        <fullName evidence="3">[Citrate [pro-3S]-lyase] ligase</fullName>
        <ecNumber evidence="3">6.2.1.22</ecNumber>
    </recommendedName>
</protein>
<evidence type="ECO:0000256" key="3">
    <source>
        <dbReference type="PIRNR" id="PIRNR005751"/>
    </source>
</evidence>
<comment type="catalytic activity">
    <reaction evidence="3">
        <text>holo-[citrate lyase ACP] + acetate + ATP = acetyl-[citrate lyase ACP] + AMP + diphosphate</text>
        <dbReference type="Rhea" id="RHEA:23788"/>
        <dbReference type="Rhea" id="RHEA-COMP:10158"/>
        <dbReference type="Rhea" id="RHEA-COMP:13710"/>
        <dbReference type="ChEBI" id="CHEBI:30089"/>
        <dbReference type="ChEBI" id="CHEBI:30616"/>
        <dbReference type="ChEBI" id="CHEBI:33019"/>
        <dbReference type="ChEBI" id="CHEBI:82683"/>
        <dbReference type="ChEBI" id="CHEBI:137976"/>
        <dbReference type="ChEBI" id="CHEBI:456215"/>
        <dbReference type="EC" id="6.2.1.22"/>
    </reaction>
</comment>
<dbReference type="InterPro" id="IPR016181">
    <property type="entry name" value="Acyl_CoA_acyltransferase"/>
</dbReference>
<dbReference type="Gene3D" id="3.40.50.620">
    <property type="entry name" value="HUPs"/>
    <property type="match status" value="1"/>
</dbReference>
<keyword evidence="2 3" id="KW-0067">ATP-binding</keyword>
<comment type="function">
    <text evidence="3">Acetylation of prosthetic group (2-(5''-phosphoribosyl)-3'-dephosphocoenzyme-A) of the gamma subunit of citrate lyase.</text>
</comment>
<dbReference type="SMART" id="SM00764">
    <property type="entry name" value="Citrate_ly_lig"/>
    <property type="match status" value="1"/>
</dbReference>
<dbReference type="EMBL" id="JAPHVQ010000001">
    <property type="protein sequence ID" value="MDE8033865.1"/>
    <property type="molecule type" value="Genomic_DNA"/>
</dbReference>
<dbReference type="RefSeq" id="WP_275217160.1">
    <property type="nucleotide sequence ID" value="NZ_JAPHVQ010000001.1"/>
</dbReference>
<name>A0A9X4G403_ACTEU</name>
<dbReference type="CDD" id="cd02169">
    <property type="entry name" value="Citrate_lyase_ligase"/>
    <property type="match status" value="1"/>
</dbReference>
<comment type="caution">
    <text evidence="5">The sequence shown here is derived from an EMBL/GenBank/DDBJ whole genome shotgun (WGS) entry which is preliminary data.</text>
</comment>
<dbReference type="PIRSF" id="PIRSF005751">
    <property type="entry name" value="Acet_citr_lig"/>
    <property type="match status" value="1"/>
</dbReference>
<reference evidence="5" key="1">
    <citation type="submission" date="2022-11" db="EMBL/GenBank/DDBJ databases">
        <authorList>
            <person name="Kamali M."/>
            <person name="Peak L."/>
            <person name="Go Y.Y."/>
            <person name="Balasuriya U.B.R."/>
            <person name="Carossino M."/>
        </authorList>
    </citation>
    <scope>NUCLEOTIDE SEQUENCE</scope>
    <source>
        <strain evidence="5">4524</strain>
    </source>
</reference>
<dbReference type="InterPro" id="IPR000182">
    <property type="entry name" value="GNAT_dom"/>
</dbReference>
<keyword evidence="6" id="KW-1185">Reference proteome</keyword>
<keyword evidence="3 5" id="KW-0436">Ligase</keyword>
<dbReference type="InterPro" id="IPR013166">
    <property type="entry name" value="Citrate_lyase_ligase_C"/>
</dbReference>
<dbReference type="GO" id="GO:0005524">
    <property type="term" value="F:ATP binding"/>
    <property type="evidence" value="ECO:0007669"/>
    <property type="project" value="UniProtKB-UniRule"/>
</dbReference>
<dbReference type="NCBIfam" id="TIGR00125">
    <property type="entry name" value="cyt_tran_rel"/>
    <property type="match status" value="1"/>
</dbReference>
<dbReference type="PROSITE" id="PS51186">
    <property type="entry name" value="GNAT"/>
    <property type="match status" value="1"/>
</dbReference>
<dbReference type="Pfam" id="PF00583">
    <property type="entry name" value="Acetyltransf_1"/>
    <property type="match status" value="1"/>
</dbReference>
<reference evidence="5" key="2">
    <citation type="journal article" date="2023" name="Pathogens">
        <title>Pathological Features and Genomic Characterization of an Actinobacillus equuli subsp. equuli Bearing Unique Virulence-Associated Genes from an Adult Horse with Pleuropneumonia.</title>
        <authorList>
            <person name="Kamali M."/>
            <person name="Carossino M."/>
            <person name="Del Piero F."/>
            <person name="Peak L."/>
            <person name="Mitchell M.S."/>
            <person name="Willette J."/>
            <person name="Baker R."/>
            <person name="Li F."/>
            <person name="Kenez A."/>
            <person name="Balasuriya U.B.R."/>
            <person name="Go Y.Y."/>
        </authorList>
    </citation>
    <scope>NUCLEOTIDE SEQUENCE</scope>
    <source>
        <strain evidence="5">4524</strain>
    </source>
</reference>
<dbReference type="InterPro" id="IPR004821">
    <property type="entry name" value="Cyt_trans-like"/>
</dbReference>
<evidence type="ECO:0000256" key="2">
    <source>
        <dbReference type="ARBA" id="ARBA00022840"/>
    </source>
</evidence>
<dbReference type="SUPFAM" id="SSF55729">
    <property type="entry name" value="Acyl-CoA N-acyltransferases (Nat)"/>
    <property type="match status" value="1"/>
</dbReference>